<dbReference type="InterPro" id="IPR000182">
    <property type="entry name" value="GNAT_dom"/>
</dbReference>
<comment type="caution">
    <text evidence="2">The sequence shown here is derived from an EMBL/GenBank/DDBJ whole genome shotgun (WGS) entry which is preliminary data.</text>
</comment>
<evidence type="ECO:0000313" key="2">
    <source>
        <dbReference type="EMBL" id="KAJ7194859.1"/>
    </source>
</evidence>
<dbReference type="PANTHER" id="PTHR43441">
    <property type="entry name" value="RIBOSOMAL-PROTEIN-SERINE ACETYLTRANSFERASE"/>
    <property type="match status" value="1"/>
</dbReference>
<dbReference type="GO" id="GO:0008999">
    <property type="term" value="F:protein-N-terminal-alanine acetyltransferase activity"/>
    <property type="evidence" value="ECO:0007669"/>
    <property type="project" value="TreeGrafter"/>
</dbReference>
<evidence type="ECO:0000313" key="3">
    <source>
        <dbReference type="Proteomes" id="UP001219525"/>
    </source>
</evidence>
<feature type="domain" description="N-acetyltransferase" evidence="1">
    <location>
        <begin position="21"/>
        <end position="171"/>
    </location>
</feature>
<organism evidence="2 3">
    <name type="scientific">Mycena pura</name>
    <dbReference type="NCBI Taxonomy" id="153505"/>
    <lineage>
        <taxon>Eukaryota</taxon>
        <taxon>Fungi</taxon>
        <taxon>Dikarya</taxon>
        <taxon>Basidiomycota</taxon>
        <taxon>Agaricomycotina</taxon>
        <taxon>Agaricomycetes</taxon>
        <taxon>Agaricomycetidae</taxon>
        <taxon>Agaricales</taxon>
        <taxon>Marasmiineae</taxon>
        <taxon>Mycenaceae</taxon>
        <taxon>Mycena</taxon>
    </lineage>
</organism>
<gene>
    <name evidence="2" type="ORF">GGX14DRAFT_505353</name>
</gene>
<keyword evidence="3" id="KW-1185">Reference proteome</keyword>
<dbReference type="Proteomes" id="UP001219525">
    <property type="component" value="Unassembled WGS sequence"/>
</dbReference>
<dbReference type="PANTHER" id="PTHR43441:SF5">
    <property type="entry name" value="FAMILY ACETYLTRANSFERASE, PUTATIVE-RELATED"/>
    <property type="match status" value="1"/>
</dbReference>
<name>A0AAD6UYF3_9AGAR</name>
<evidence type="ECO:0000259" key="1">
    <source>
        <dbReference type="Pfam" id="PF13302"/>
    </source>
</evidence>
<proteinExistence type="predicted"/>
<reference evidence="2" key="1">
    <citation type="submission" date="2023-03" db="EMBL/GenBank/DDBJ databases">
        <title>Massive genome expansion in bonnet fungi (Mycena s.s.) driven by repeated elements and novel gene families across ecological guilds.</title>
        <authorList>
            <consortium name="Lawrence Berkeley National Laboratory"/>
            <person name="Harder C.B."/>
            <person name="Miyauchi S."/>
            <person name="Viragh M."/>
            <person name="Kuo A."/>
            <person name="Thoen E."/>
            <person name="Andreopoulos B."/>
            <person name="Lu D."/>
            <person name="Skrede I."/>
            <person name="Drula E."/>
            <person name="Henrissat B."/>
            <person name="Morin E."/>
            <person name="Kohler A."/>
            <person name="Barry K."/>
            <person name="LaButti K."/>
            <person name="Morin E."/>
            <person name="Salamov A."/>
            <person name="Lipzen A."/>
            <person name="Mereny Z."/>
            <person name="Hegedus B."/>
            <person name="Baldrian P."/>
            <person name="Stursova M."/>
            <person name="Weitz H."/>
            <person name="Taylor A."/>
            <person name="Grigoriev I.V."/>
            <person name="Nagy L.G."/>
            <person name="Martin F."/>
            <person name="Kauserud H."/>
        </authorList>
    </citation>
    <scope>NUCLEOTIDE SEQUENCE</scope>
    <source>
        <strain evidence="2">9144</strain>
    </source>
</reference>
<dbReference type="GO" id="GO:1990189">
    <property type="term" value="F:protein N-terminal-serine acetyltransferase activity"/>
    <property type="evidence" value="ECO:0007669"/>
    <property type="project" value="TreeGrafter"/>
</dbReference>
<dbReference type="Gene3D" id="3.40.630.30">
    <property type="match status" value="1"/>
</dbReference>
<dbReference type="AlphaFoldDB" id="A0AAD6UYF3"/>
<sequence>MTPPHDVNFCFPVPPTLQNGRVKLVPFIPSEHADAFFAVAGTHPELFEYLPWGPFATTQDFVSTVIEQRIQPDRGMILFAVFDTSAPGEPQLAGTIGLLDTSPANLSTEIGFVITLPQFQRTHVTSNAAGLLLRWTLNGSADGGLSLRRIVWRANFHNNPSVRTAERLGFRQEGVLRWERVLPVGRTEGGNGGGIRAGDPKPDRLGRDTVQLSLCWDDWEAGARESVKEIMHRVK</sequence>
<dbReference type="SUPFAM" id="SSF55729">
    <property type="entry name" value="Acyl-CoA N-acyltransferases (Nat)"/>
    <property type="match status" value="1"/>
</dbReference>
<dbReference type="Pfam" id="PF13302">
    <property type="entry name" value="Acetyltransf_3"/>
    <property type="match status" value="1"/>
</dbReference>
<accession>A0AAD6UYF3</accession>
<dbReference type="InterPro" id="IPR016181">
    <property type="entry name" value="Acyl_CoA_acyltransferase"/>
</dbReference>
<protein>
    <submittedName>
        <fullName evidence="2">Acyl-CoA N-acyltransferase</fullName>
    </submittedName>
</protein>
<dbReference type="EMBL" id="JARJCW010000095">
    <property type="protein sequence ID" value="KAJ7194859.1"/>
    <property type="molecule type" value="Genomic_DNA"/>
</dbReference>
<dbReference type="InterPro" id="IPR051908">
    <property type="entry name" value="Ribosomal_N-acetyltransferase"/>
</dbReference>